<accession>A0A382BK90</accession>
<dbReference type="GO" id="GO:0008237">
    <property type="term" value="F:metallopeptidase activity"/>
    <property type="evidence" value="ECO:0007669"/>
    <property type="project" value="InterPro"/>
</dbReference>
<dbReference type="CDD" id="cd04276">
    <property type="entry name" value="ZnMc_MMP_like_2"/>
    <property type="match status" value="1"/>
</dbReference>
<reference evidence="3" key="1">
    <citation type="submission" date="2018-05" db="EMBL/GenBank/DDBJ databases">
        <authorList>
            <person name="Lanie J.A."/>
            <person name="Ng W.-L."/>
            <person name="Kazmierczak K.M."/>
            <person name="Andrzejewski T.M."/>
            <person name="Davidsen T.M."/>
            <person name="Wayne K.J."/>
            <person name="Tettelin H."/>
            <person name="Glass J.I."/>
            <person name="Rusch D."/>
            <person name="Podicherti R."/>
            <person name="Tsui H.-C.T."/>
            <person name="Winkler M.E."/>
        </authorList>
    </citation>
    <scope>NUCLEOTIDE SEQUENCE</scope>
</reference>
<organism evidence="3">
    <name type="scientific">marine metagenome</name>
    <dbReference type="NCBI Taxonomy" id="408172"/>
    <lineage>
        <taxon>unclassified sequences</taxon>
        <taxon>metagenomes</taxon>
        <taxon>ecological metagenomes</taxon>
    </lineage>
</organism>
<dbReference type="InterPro" id="IPR034032">
    <property type="entry name" value="Zn_MMP-like_bac"/>
</dbReference>
<name>A0A382BK90_9ZZZZ</name>
<evidence type="ECO:0008006" key="4">
    <source>
        <dbReference type="Google" id="ProtNLM"/>
    </source>
</evidence>
<dbReference type="InterPro" id="IPR032534">
    <property type="entry name" value="EcxA_zinc-bd"/>
</dbReference>
<dbReference type="Pfam" id="PF16313">
    <property type="entry name" value="DUF4953"/>
    <property type="match status" value="1"/>
</dbReference>
<dbReference type="SUPFAM" id="SSF55486">
    <property type="entry name" value="Metalloproteases ('zincins'), catalytic domain"/>
    <property type="match status" value="1"/>
</dbReference>
<dbReference type="PANTHER" id="PTHR38478:SF1">
    <property type="entry name" value="ZINC DEPENDENT METALLOPROTEASE DOMAIN LIPOPROTEIN"/>
    <property type="match status" value="1"/>
</dbReference>
<feature type="non-terminal residue" evidence="3">
    <location>
        <position position="1"/>
    </location>
</feature>
<dbReference type="PANTHER" id="PTHR38478">
    <property type="entry name" value="PEPTIDASE M1A AND M12B"/>
    <property type="match status" value="1"/>
</dbReference>
<dbReference type="EMBL" id="UINC01030208">
    <property type="protein sequence ID" value="SVB14215.1"/>
    <property type="molecule type" value="Genomic_DNA"/>
</dbReference>
<feature type="domain" description="DUF5117" evidence="2">
    <location>
        <begin position="69"/>
        <end position="270"/>
    </location>
</feature>
<dbReference type="AlphaFoldDB" id="A0A382BK90"/>
<dbReference type="Gene3D" id="3.40.390.10">
    <property type="entry name" value="Collagenase (Catalytic Domain)"/>
    <property type="match status" value="1"/>
</dbReference>
<evidence type="ECO:0000259" key="2">
    <source>
        <dbReference type="Pfam" id="PF17148"/>
    </source>
</evidence>
<dbReference type="Pfam" id="PF17148">
    <property type="entry name" value="DUF5117"/>
    <property type="match status" value="1"/>
</dbReference>
<proteinExistence type="predicted"/>
<feature type="non-terminal residue" evidence="3">
    <location>
        <position position="525"/>
    </location>
</feature>
<dbReference type="InterPro" id="IPR024079">
    <property type="entry name" value="MetalloPept_cat_dom_sf"/>
</dbReference>
<sequence length="525" mass="59304">MAIKKTQAENSWAERVTDLEYSKGFIPYYWDDKNGRILLVVSNLNEDFLYLRSLATGVGSIDVRTLDRGNLVGSALVTFRQAGPKVLFVQKNLAFRSTTDSLDLANSIQESFAESVLGAFMIEAQEEGRFLVDATNFFLRDSTGIVTSIKSAALGDFKLDEERSTLYLPRTKTFPRNTEIEALLTFAGENVSDKLRPLLPDGRTISVRQHHSFVALPEDGYEPRKLDPRVGAGMTWLGKTFGPMSFKDYGANFNESTEVQWIHRWRLEKKNPDRPISEPIRPIVYYLDRGIPEPIRSAMREGALWWNVAFEKAGFKNAVQVRDLPKDADPMDVRYSVIQWVHRAERGWSVGLHYEDPRTGEIICGKLRMDSHRVRTVHNYWASMVPAIEDNACEKGLDPILELVSTLGTIKDEESLMLQRQAVLTAHEVGHTLGFPHNFSASLYDRGSVMEYVAPRIKIGADGTVDFSDAYQKGLGSWDILAVCFSYSLSPPGKEEEHLEAIVKKGLKEGILFLPESDPRWNPYD</sequence>
<protein>
    <recommendedName>
        <fullName evidence="4">EcxA zinc-binding domain-containing protein</fullName>
    </recommendedName>
</protein>
<evidence type="ECO:0000313" key="3">
    <source>
        <dbReference type="EMBL" id="SVB14215.1"/>
    </source>
</evidence>
<dbReference type="InterPro" id="IPR033413">
    <property type="entry name" value="DUF5117"/>
</dbReference>
<evidence type="ECO:0000259" key="1">
    <source>
        <dbReference type="Pfam" id="PF16313"/>
    </source>
</evidence>
<feature type="domain" description="EcxA zinc-binding" evidence="1">
    <location>
        <begin position="412"/>
        <end position="524"/>
    </location>
</feature>
<gene>
    <name evidence="3" type="ORF">METZ01_LOCUS167069</name>
</gene>